<dbReference type="OrthoDB" id="5791256at2759"/>
<protein>
    <recommendedName>
        <fullName evidence="4">SRA1/Sec31 domain-containing protein</fullName>
    </recommendedName>
</protein>
<feature type="compositionally biased region" description="Low complexity" evidence="1">
    <location>
        <begin position="256"/>
        <end position="271"/>
    </location>
</feature>
<sequence>MFLKKICWAGMSSQLESMQSVLPPTVSPGWNDPPNLGGAAAPAASNRLAQLRKRPVDPSISSSSAGGGMMTHQPGQPPDHGYPHGAGDNRHPGHSQHHNSPEQYGVVPTPVSVGIPTSPPVPGVTTTQATVQMFAQPQQQYTHHVAPVHSSSTAISAPQLPQTTVTATHLPQGALEQHYPTTTATPYTQAMPAAHPTLHYNQSPMGTSVQSQDVHAQNAQMANHQQFFHQQQYHGAPPIHRRVLTSTSPTTPPATTPTNQYSSSSSTSPLTSFTSAITTLSTSSPAMPSSTTQREAHRPVYDAFTVSGGSAGAKSVDPFLIRSHSNPNQHQHQHSTHVAWSAASADSALTSSSSSSPTMPRAVPTKRAPSPDPPSLQPNDFIASLPNCVVDSARRPSTHEGVNYRKLHKAPGDVSMSRQQIILCLSAASKKLSPNIHRGVQLRISELKDAMDEGRISEKCLKSLNYVVDSIDREKYDDAHTFFDRLKAECPDEMGPWAQQGIRLLINELRRPAARIGSAGPHLRSQ</sequence>
<evidence type="ECO:0008006" key="4">
    <source>
        <dbReference type="Google" id="ProtNLM"/>
    </source>
</evidence>
<dbReference type="AlphaFoldDB" id="A0A016VGB1"/>
<dbReference type="EMBL" id="JARK01001347">
    <property type="protein sequence ID" value="EYC25798.1"/>
    <property type="molecule type" value="Genomic_DNA"/>
</dbReference>
<feature type="region of interest" description="Disordered" evidence="1">
    <location>
        <begin position="24"/>
        <end position="43"/>
    </location>
</feature>
<proteinExistence type="predicted"/>
<dbReference type="Proteomes" id="UP000024635">
    <property type="component" value="Unassembled WGS sequence"/>
</dbReference>
<name>A0A016VGB1_9BILA</name>
<feature type="region of interest" description="Disordered" evidence="1">
    <location>
        <begin position="242"/>
        <end position="271"/>
    </location>
</feature>
<accession>A0A016VGB1</accession>
<reference evidence="3" key="1">
    <citation type="journal article" date="2015" name="Nat. Genet.">
        <title>The genome and transcriptome of the zoonotic hookworm Ancylostoma ceylanicum identify infection-specific gene families.</title>
        <authorList>
            <person name="Schwarz E.M."/>
            <person name="Hu Y."/>
            <person name="Antoshechkin I."/>
            <person name="Miller M.M."/>
            <person name="Sternberg P.W."/>
            <person name="Aroian R.V."/>
        </authorList>
    </citation>
    <scope>NUCLEOTIDE SEQUENCE</scope>
    <source>
        <strain evidence="3">HY135</strain>
    </source>
</reference>
<organism evidence="2 3">
    <name type="scientific">Ancylostoma ceylanicum</name>
    <dbReference type="NCBI Taxonomy" id="53326"/>
    <lineage>
        <taxon>Eukaryota</taxon>
        <taxon>Metazoa</taxon>
        <taxon>Ecdysozoa</taxon>
        <taxon>Nematoda</taxon>
        <taxon>Chromadorea</taxon>
        <taxon>Rhabditida</taxon>
        <taxon>Rhabditina</taxon>
        <taxon>Rhabditomorpha</taxon>
        <taxon>Strongyloidea</taxon>
        <taxon>Ancylostomatidae</taxon>
        <taxon>Ancylostomatinae</taxon>
        <taxon>Ancylostoma</taxon>
    </lineage>
</organism>
<comment type="caution">
    <text evidence="2">The sequence shown here is derived from an EMBL/GenBank/DDBJ whole genome shotgun (WGS) entry which is preliminary data.</text>
</comment>
<evidence type="ECO:0000313" key="2">
    <source>
        <dbReference type="EMBL" id="EYC25798.1"/>
    </source>
</evidence>
<dbReference type="Gene3D" id="1.20.940.10">
    <property type="entry name" value="Functional domain of the splicing factor Prp18"/>
    <property type="match status" value="1"/>
</dbReference>
<feature type="region of interest" description="Disordered" evidence="1">
    <location>
        <begin position="320"/>
        <end position="381"/>
    </location>
</feature>
<gene>
    <name evidence="2" type="primary">Acey_s0011.g1391</name>
    <name evidence="2" type="synonym">Acey-ZK1236.9</name>
    <name evidence="2" type="ORF">Y032_0011g1391</name>
</gene>
<evidence type="ECO:0000313" key="3">
    <source>
        <dbReference type="Proteomes" id="UP000024635"/>
    </source>
</evidence>
<feature type="compositionally biased region" description="Low complexity" evidence="1">
    <location>
        <begin position="34"/>
        <end position="43"/>
    </location>
</feature>
<keyword evidence="3" id="KW-1185">Reference proteome</keyword>
<feature type="compositionally biased region" description="Low complexity" evidence="1">
    <location>
        <begin position="323"/>
        <end position="356"/>
    </location>
</feature>
<feature type="region of interest" description="Disordered" evidence="1">
    <location>
        <begin position="52"/>
        <end position="104"/>
    </location>
</feature>
<evidence type="ECO:0000256" key="1">
    <source>
        <dbReference type="SAM" id="MobiDB-lite"/>
    </source>
</evidence>